<proteinExistence type="predicted"/>
<evidence type="ECO:0000313" key="1">
    <source>
        <dbReference type="EMBL" id="MFC0314992.1"/>
    </source>
</evidence>
<dbReference type="Proteomes" id="UP001589783">
    <property type="component" value="Unassembled WGS sequence"/>
</dbReference>
<accession>A0ABV6H8V0</accession>
<protein>
    <submittedName>
        <fullName evidence="1">Uncharacterized protein</fullName>
    </submittedName>
</protein>
<dbReference type="EMBL" id="JBHLWV010000019">
    <property type="protein sequence ID" value="MFC0314992.1"/>
    <property type="molecule type" value="Genomic_DNA"/>
</dbReference>
<comment type="caution">
    <text evidence="1">The sequence shown here is derived from an EMBL/GenBank/DDBJ whole genome shotgun (WGS) entry which is preliminary data.</text>
</comment>
<organism evidence="1 2">
    <name type="scientific">Gordonia phosphorivorans</name>
    <dbReference type="NCBI Taxonomy" id="1056982"/>
    <lineage>
        <taxon>Bacteria</taxon>
        <taxon>Bacillati</taxon>
        <taxon>Actinomycetota</taxon>
        <taxon>Actinomycetes</taxon>
        <taxon>Mycobacteriales</taxon>
        <taxon>Gordoniaceae</taxon>
        <taxon>Gordonia</taxon>
    </lineage>
</organism>
<gene>
    <name evidence="1" type="ORF">ACFFJD_09020</name>
</gene>
<evidence type="ECO:0000313" key="2">
    <source>
        <dbReference type="Proteomes" id="UP001589783"/>
    </source>
</evidence>
<name>A0ABV6H8V0_9ACTN</name>
<sequence>MTVGGIVLAVVGVNAFGGSTSADANPLQVEGLAFADPAQIDAVTFPTSDATNTTPLREDASPIDITLKNNSNEPIRITRIETKVLDAKTVTCSRQGGGVAVSAFYSVKIPYNPWMMTLTSDAVTSDVDFTVKPTSADRMVITVGPETTGNGKAVVVAVSLKLIPESGDPIVLEPLALSQPSAVDGELRGMSMFTASEPGCAQEQVNVLDNIIKATDVQSPDVTRLRDGFRAAT</sequence>
<dbReference type="RefSeq" id="WP_382363284.1">
    <property type="nucleotide sequence ID" value="NZ_JBHLWV010000019.1"/>
</dbReference>
<keyword evidence="2" id="KW-1185">Reference proteome</keyword>
<reference evidence="1 2" key="1">
    <citation type="submission" date="2024-09" db="EMBL/GenBank/DDBJ databases">
        <authorList>
            <person name="Sun Q."/>
            <person name="Mori K."/>
        </authorList>
    </citation>
    <scope>NUCLEOTIDE SEQUENCE [LARGE SCALE GENOMIC DNA]</scope>
    <source>
        <strain evidence="1 2">CCM 7957</strain>
    </source>
</reference>